<dbReference type="GO" id="GO:0004672">
    <property type="term" value="F:protein kinase activity"/>
    <property type="evidence" value="ECO:0007669"/>
    <property type="project" value="InterPro"/>
</dbReference>
<dbReference type="SUPFAM" id="SSF52058">
    <property type="entry name" value="L domain-like"/>
    <property type="match status" value="1"/>
</dbReference>
<evidence type="ECO:0000256" key="5">
    <source>
        <dbReference type="ARBA" id="ARBA00022737"/>
    </source>
</evidence>
<dbReference type="GO" id="GO:0005524">
    <property type="term" value="F:ATP binding"/>
    <property type="evidence" value="ECO:0007669"/>
    <property type="project" value="UniProtKB-UniRule"/>
</dbReference>
<dbReference type="InterPro" id="IPR050994">
    <property type="entry name" value="At_inactive_RLKs"/>
</dbReference>
<protein>
    <recommendedName>
        <fullName evidence="12">Protein kinase domain-containing protein</fullName>
    </recommendedName>
</protein>
<evidence type="ECO:0000313" key="14">
    <source>
        <dbReference type="Proteomes" id="UP001291623"/>
    </source>
</evidence>
<proteinExistence type="predicted"/>
<feature type="transmembrane region" description="Helical" evidence="10">
    <location>
        <begin position="252"/>
        <end position="274"/>
    </location>
</feature>
<evidence type="ECO:0000256" key="6">
    <source>
        <dbReference type="ARBA" id="ARBA00022989"/>
    </source>
</evidence>
<keyword evidence="4 11" id="KW-0732">Signal</keyword>
<feature type="chain" id="PRO_5041964628" description="Protein kinase domain-containing protein" evidence="11">
    <location>
        <begin position="24"/>
        <end position="647"/>
    </location>
</feature>
<dbReference type="SUPFAM" id="SSF56112">
    <property type="entry name" value="Protein kinase-like (PK-like)"/>
    <property type="match status" value="1"/>
</dbReference>
<dbReference type="InterPro" id="IPR032675">
    <property type="entry name" value="LRR_dom_sf"/>
</dbReference>
<dbReference type="Gene3D" id="3.30.200.20">
    <property type="entry name" value="Phosphorylase Kinase, domain 1"/>
    <property type="match status" value="1"/>
</dbReference>
<keyword evidence="14" id="KW-1185">Reference proteome</keyword>
<dbReference type="Pfam" id="PF07714">
    <property type="entry name" value="PK_Tyr_Ser-Thr"/>
    <property type="match status" value="1"/>
</dbReference>
<comment type="caution">
    <text evidence="13">The sequence shown here is derived from an EMBL/GenBank/DDBJ whole genome shotgun (WGS) entry which is preliminary data.</text>
</comment>
<dbReference type="InterPro" id="IPR000719">
    <property type="entry name" value="Prot_kinase_dom"/>
</dbReference>
<evidence type="ECO:0000313" key="13">
    <source>
        <dbReference type="EMBL" id="KAK4350454.1"/>
    </source>
</evidence>
<dbReference type="GO" id="GO:0016020">
    <property type="term" value="C:membrane"/>
    <property type="evidence" value="ECO:0007669"/>
    <property type="project" value="UniProtKB-SubCell"/>
</dbReference>
<dbReference type="Gene3D" id="3.80.10.10">
    <property type="entry name" value="Ribonuclease Inhibitor"/>
    <property type="match status" value="2"/>
</dbReference>
<dbReference type="InterPro" id="IPR017441">
    <property type="entry name" value="Protein_kinase_ATP_BS"/>
</dbReference>
<keyword evidence="3 10" id="KW-0812">Transmembrane</keyword>
<dbReference type="Proteomes" id="UP001291623">
    <property type="component" value="Unassembled WGS sequence"/>
</dbReference>
<evidence type="ECO:0000256" key="3">
    <source>
        <dbReference type="ARBA" id="ARBA00022692"/>
    </source>
</evidence>
<dbReference type="Pfam" id="PF08263">
    <property type="entry name" value="LRRNT_2"/>
    <property type="match status" value="1"/>
</dbReference>
<keyword evidence="8" id="KW-0067">ATP-binding</keyword>
<feature type="region of interest" description="Disordered" evidence="9">
    <location>
        <begin position="285"/>
        <end position="310"/>
    </location>
</feature>
<evidence type="ECO:0000256" key="7">
    <source>
        <dbReference type="ARBA" id="ARBA00023136"/>
    </source>
</evidence>
<evidence type="ECO:0000256" key="2">
    <source>
        <dbReference type="ARBA" id="ARBA00022614"/>
    </source>
</evidence>
<dbReference type="GO" id="GO:0050832">
    <property type="term" value="P:defense response to fungus"/>
    <property type="evidence" value="ECO:0007669"/>
    <property type="project" value="UniProtKB-ARBA"/>
</dbReference>
<dbReference type="AlphaFoldDB" id="A0AAE1V6M5"/>
<dbReference type="PANTHER" id="PTHR48010:SF22">
    <property type="entry name" value="OS09G0376600 PROTEIN"/>
    <property type="match status" value="1"/>
</dbReference>
<keyword evidence="2" id="KW-0433">Leucine-rich repeat</keyword>
<dbReference type="InterPro" id="IPR001611">
    <property type="entry name" value="Leu-rich_rpt"/>
</dbReference>
<reference evidence="13" key="1">
    <citation type="submission" date="2023-12" db="EMBL/GenBank/DDBJ databases">
        <title>Genome assembly of Anisodus tanguticus.</title>
        <authorList>
            <person name="Wang Y.-J."/>
        </authorList>
    </citation>
    <scope>NUCLEOTIDE SEQUENCE</scope>
    <source>
        <strain evidence="13">KB-2021</strain>
        <tissue evidence="13">Leaf</tissue>
    </source>
</reference>
<keyword evidence="5" id="KW-0677">Repeat</keyword>
<accession>A0AAE1V6M5</accession>
<dbReference type="InterPro" id="IPR013210">
    <property type="entry name" value="LRR_N_plant-typ"/>
</dbReference>
<evidence type="ECO:0000259" key="12">
    <source>
        <dbReference type="PROSITE" id="PS50011"/>
    </source>
</evidence>
<feature type="compositionally biased region" description="Polar residues" evidence="9">
    <location>
        <begin position="291"/>
        <end position="310"/>
    </location>
</feature>
<keyword evidence="8" id="KW-0547">Nucleotide-binding</keyword>
<dbReference type="PROSITE" id="PS00107">
    <property type="entry name" value="PROTEIN_KINASE_ATP"/>
    <property type="match status" value="1"/>
</dbReference>
<dbReference type="Pfam" id="PF00560">
    <property type="entry name" value="LRR_1"/>
    <property type="match status" value="1"/>
</dbReference>
<evidence type="ECO:0000256" key="10">
    <source>
        <dbReference type="SAM" id="Phobius"/>
    </source>
</evidence>
<evidence type="ECO:0000256" key="8">
    <source>
        <dbReference type="PROSITE-ProRule" id="PRU10141"/>
    </source>
</evidence>
<gene>
    <name evidence="13" type="ORF">RND71_029767</name>
</gene>
<dbReference type="InterPro" id="IPR001245">
    <property type="entry name" value="Ser-Thr/Tyr_kinase_cat_dom"/>
</dbReference>
<organism evidence="13 14">
    <name type="scientific">Anisodus tanguticus</name>
    <dbReference type="NCBI Taxonomy" id="243964"/>
    <lineage>
        <taxon>Eukaryota</taxon>
        <taxon>Viridiplantae</taxon>
        <taxon>Streptophyta</taxon>
        <taxon>Embryophyta</taxon>
        <taxon>Tracheophyta</taxon>
        <taxon>Spermatophyta</taxon>
        <taxon>Magnoliopsida</taxon>
        <taxon>eudicotyledons</taxon>
        <taxon>Gunneridae</taxon>
        <taxon>Pentapetalae</taxon>
        <taxon>asterids</taxon>
        <taxon>lamiids</taxon>
        <taxon>Solanales</taxon>
        <taxon>Solanaceae</taxon>
        <taxon>Solanoideae</taxon>
        <taxon>Hyoscyameae</taxon>
        <taxon>Anisodus</taxon>
    </lineage>
</organism>
<evidence type="ECO:0000256" key="1">
    <source>
        <dbReference type="ARBA" id="ARBA00004370"/>
    </source>
</evidence>
<keyword evidence="6 10" id="KW-1133">Transmembrane helix</keyword>
<feature type="domain" description="Protein kinase" evidence="12">
    <location>
        <begin position="340"/>
        <end position="605"/>
    </location>
</feature>
<dbReference type="Gene3D" id="1.10.510.10">
    <property type="entry name" value="Transferase(Phosphotransferase) domain 1"/>
    <property type="match status" value="1"/>
</dbReference>
<name>A0AAE1V6M5_9SOLA</name>
<evidence type="ECO:0000256" key="4">
    <source>
        <dbReference type="ARBA" id="ARBA00022729"/>
    </source>
</evidence>
<dbReference type="PANTHER" id="PTHR48010">
    <property type="entry name" value="OS05G0588300 PROTEIN"/>
    <property type="match status" value="1"/>
</dbReference>
<comment type="subcellular location">
    <subcellularLocation>
        <location evidence="1">Membrane</location>
    </subcellularLocation>
</comment>
<feature type="signal peptide" evidence="11">
    <location>
        <begin position="1"/>
        <end position="23"/>
    </location>
</feature>
<keyword evidence="7 10" id="KW-0472">Membrane</keyword>
<dbReference type="InterPro" id="IPR011009">
    <property type="entry name" value="Kinase-like_dom_sf"/>
</dbReference>
<dbReference type="FunFam" id="3.80.10.10:FF:000400">
    <property type="entry name" value="Nuclear pore complex protein NUP107"/>
    <property type="match status" value="1"/>
</dbReference>
<evidence type="ECO:0000256" key="9">
    <source>
        <dbReference type="SAM" id="MobiDB-lite"/>
    </source>
</evidence>
<evidence type="ECO:0000256" key="11">
    <source>
        <dbReference type="SAM" id="SignalP"/>
    </source>
</evidence>
<dbReference type="PROSITE" id="PS50011">
    <property type="entry name" value="PROTEIN_KINASE_DOM"/>
    <property type="match status" value="1"/>
</dbReference>
<feature type="binding site" evidence="8">
    <location>
        <position position="367"/>
    </location>
    <ligand>
        <name>ATP</name>
        <dbReference type="ChEBI" id="CHEBI:30616"/>
    </ligand>
</feature>
<sequence>MIPVTRWIILSIIFQMLLVFAGSETLQVRQALVKFMNKISLGNISKDVNFGWNLSSDPCTNKWEGITCDSGMQHVKNIVLDQKNLNGILDAAYVCQASSLAVLSLNENEIIGTLPQEISNCRRLTHLYLRGNKFSSNFPSSLSRLNNLKRLVVSDNAFSGKIPDMSRISGLLTFLAERNQLTGQIPEFDFSNLVEFNVSYNNLTGPVPDFKGHFSSSSFLGNPGLCGGPLSSTCPPESPHPPQVAKKKKISFFIYLGSAILGLIITLLLVWKLFKCIRKKKSKSAPKDQNKTISSAGESKTPGNRSEYSITSPENSMVSASFEILSSPLANKLRFEDLLRAPAELIGKGKHGSVYKVKVDGVILVVKRIRGWNISKDDFKMRMQRIHRMKNPHVLPVVAFYSSKQEKLTVYKYQQNGSLFKLLDSSQGNQLFDWASRLGIAATVAEALAFMHECLQNDDIPHGNLKSANILLNDDMEACISEYGLMPNNQDQSFIAQNDHSIRDDDSVAICARKAFKMDIYSFGVILLELLTGKPVQANGYDLARWVNSVVREEWTGEVFDKALITDGANEERMINLLQVALKCINAAPDARPNMKEVAFIISSIKEDEEKSMSIVSSEDDSIELINDKVNEFNLEILCFENSHLLL</sequence>
<dbReference type="EMBL" id="JAVYJV010000016">
    <property type="protein sequence ID" value="KAK4350454.1"/>
    <property type="molecule type" value="Genomic_DNA"/>
</dbReference>